<keyword evidence="20" id="KW-1185">Reference proteome</keyword>
<evidence type="ECO:0000256" key="1">
    <source>
        <dbReference type="ARBA" id="ARBA00005513"/>
    </source>
</evidence>
<dbReference type="GO" id="GO:0005886">
    <property type="term" value="C:plasma membrane"/>
    <property type="evidence" value="ECO:0007669"/>
    <property type="project" value="UniProtKB-SubCell"/>
</dbReference>
<evidence type="ECO:0000256" key="7">
    <source>
        <dbReference type="ARBA" id="ARBA00022781"/>
    </source>
</evidence>
<dbReference type="PANTHER" id="PTHR33445:SF1">
    <property type="entry name" value="ATP SYNTHASE SUBUNIT B"/>
    <property type="match status" value="1"/>
</dbReference>
<feature type="coiled-coil region" evidence="18">
    <location>
        <begin position="44"/>
        <end position="78"/>
    </location>
</feature>
<evidence type="ECO:0000256" key="9">
    <source>
        <dbReference type="ARBA" id="ARBA00023065"/>
    </source>
</evidence>
<dbReference type="NCBIfam" id="TIGR01144">
    <property type="entry name" value="ATP_synt_b"/>
    <property type="match status" value="1"/>
</dbReference>
<keyword evidence="18" id="KW-0175">Coiled coil</keyword>
<protein>
    <recommendedName>
        <fullName evidence="16">ATP synthase subunit b</fullName>
    </recommendedName>
    <alternativeName>
        <fullName evidence="16">ATP synthase F(0) sector subunit b</fullName>
    </alternativeName>
    <alternativeName>
        <fullName evidence="16">ATPase subunit I</fullName>
    </alternativeName>
    <alternativeName>
        <fullName evidence="16">F-type ATPase subunit b</fullName>
        <shortName evidence="16">F-ATPase subunit b</shortName>
    </alternativeName>
</protein>
<dbReference type="RefSeq" id="WP_345427071.1">
    <property type="nucleotide sequence ID" value="NZ_AP031496.1"/>
</dbReference>
<sequence length="156" mass="17027">MNINLTLIGQSITFFIFILFCWKYVWPALIGVMAEREAKIAAGLEAAERADKDLELAKKKATEQMKEAKQEAASIVDAANKRANQIVEEAKQQAVVEADRVKAAADAEVQQMVNRAKEDLRSKVASLALAGASQVLQKNIDPAANTAMVEKLANEL</sequence>
<evidence type="ECO:0000256" key="6">
    <source>
        <dbReference type="ARBA" id="ARBA00022692"/>
    </source>
</evidence>
<dbReference type="InterPro" id="IPR028987">
    <property type="entry name" value="ATP_synth_B-like_membr_sf"/>
</dbReference>
<dbReference type="FunFam" id="1.20.5.620:FF:000001">
    <property type="entry name" value="ATP synthase subunit b"/>
    <property type="match status" value="1"/>
</dbReference>
<evidence type="ECO:0000256" key="2">
    <source>
        <dbReference type="ARBA" id="ARBA00022448"/>
    </source>
</evidence>
<keyword evidence="5 16" id="KW-0138">CF(0)</keyword>
<keyword evidence="9 16" id="KW-0406">Ion transport</keyword>
<evidence type="ECO:0000256" key="8">
    <source>
        <dbReference type="ARBA" id="ARBA00022989"/>
    </source>
</evidence>
<name>A0AAV3U8S4_9ALTE</name>
<feature type="transmembrane region" description="Helical" evidence="16">
    <location>
        <begin position="6"/>
        <end position="26"/>
    </location>
</feature>
<evidence type="ECO:0000256" key="11">
    <source>
        <dbReference type="ARBA" id="ARBA00023310"/>
    </source>
</evidence>
<keyword evidence="2 16" id="KW-0813">Transport</keyword>
<dbReference type="GO" id="GO:0045259">
    <property type="term" value="C:proton-transporting ATP synthase complex"/>
    <property type="evidence" value="ECO:0007669"/>
    <property type="project" value="UniProtKB-KW"/>
</dbReference>
<evidence type="ECO:0000256" key="3">
    <source>
        <dbReference type="ARBA" id="ARBA00022475"/>
    </source>
</evidence>
<gene>
    <name evidence="16" type="primary">atpF</name>
    <name evidence="19" type="ORF">GCM10025791_42430</name>
</gene>
<dbReference type="InterPro" id="IPR005864">
    <property type="entry name" value="ATP_synth_F0_bsu_bac"/>
</dbReference>
<dbReference type="InterPro" id="IPR050059">
    <property type="entry name" value="ATP_synthase_B_chain"/>
</dbReference>
<proteinExistence type="inferred from homology"/>
<evidence type="ECO:0000313" key="19">
    <source>
        <dbReference type="EMBL" id="GAA4957447.1"/>
    </source>
</evidence>
<comment type="subunit">
    <text evidence="16">F-type ATPases have 2 components, F(1) - the catalytic core - and F(0) - the membrane proton channel. F(1) has five subunits: alpha(3), beta(3), gamma(1), delta(1), epsilon(1). F(0) has three main subunits: a(1), b(2) and c(10-14). The alpha and beta chains form an alternating ring which encloses part of the gamma chain. F(1) is attached to F(0) by a central stalk formed by the gamma and epsilon chains, while a peripheral stalk is formed by the delta and b chains.</text>
</comment>
<evidence type="ECO:0000256" key="17">
    <source>
        <dbReference type="RuleBase" id="RU003848"/>
    </source>
</evidence>
<dbReference type="CDD" id="cd06503">
    <property type="entry name" value="ATP-synt_Fo_b"/>
    <property type="match status" value="1"/>
</dbReference>
<evidence type="ECO:0000256" key="14">
    <source>
        <dbReference type="ARBA" id="ARBA00026054"/>
    </source>
</evidence>
<comment type="similarity">
    <text evidence="1 16 17">Belongs to the ATPase B chain family.</text>
</comment>
<comment type="function">
    <text evidence="12 16">F(1)F(0) ATP synthase produces ATP from ADP in the presence of a proton or sodium gradient. F-type ATPases consist of two structural domains, F(1) containing the extramembraneous catalytic core and F(0) containing the membrane proton channel, linked together by a central stalk and a peripheral stalk. During catalysis, ATP synthesis in the catalytic domain of F(1) is coupled via a rotary mechanism of the central stalk subunits to proton translocation.</text>
</comment>
<dbReference type="NCBIfam" id="NF004411">
    <property type="entry name" value="PRK05759.1-2"/>
    <property type="match status" value="1"/>
</dbReference>
<comment type="subunit">
    <text evidence="14">F-type ATPases have 2 components, F(1) - the catalytic core - and F(0) - the membrane proton channel. F(1) has five subunits: alpha(3), beta(3), gamma(1), delta(1), epsilon(1). F(0) has four main subunits: a(1), b(2) and c(10-14). The alpha and beta chains form an alternating ring which encloses part of the gamma chain. F(1) is attached to F(0) by a central stalk formed by the gamma and epsilon chains, while a peripheral stalk is formed by the delta and b chains.</text>
</comment>
<dbReference type="Gene3D" id="1.20.5.620">
    <property type="entry name" value="F1F0 ATP synthase subunit B, membrane domain"/>
    <property type="match status" value="1"/>
</dbReference>
<evidence type="ECO:0000256" key="18">
    <source>
        <dbReference type="SAM" id="Coils"/>
    </source>
</evidence>
<evidence type="ECO:0000256" key="5">
    <source>
        <dbReference type="ARBA" id="ARBA00022547"/>
    </source>
</evidence>
<evidence type="ECO:0000313" key="20">
    <source>
        <dbReference type="Proteomes" id="UP001409585"/>
    </source>
</evidence>
<keyword evidence="7 16" id="KW-0375">Hydrogen ion transport</keyword>
<evidence type="ECO:0000256" key="13">
    <source>
        <dbReference type="ARBA" id="ARBA00025614"/>
    </source>
</evidence>
<accession>A0AAV3U8S4</accession>
<evidence type="ECO:0000256" key="10">
    <source>
        <dbReference type="ARBA" id="ARBA00023136"/>
    </source>
</evidence>
<evidence type="ECO:0000256" key="12">
    <source>
        <dbReference type="ARBA" id="ARBA00025198"/>
    </source>
</evidence>
<dbReference type="PANTHER" id="PTHR33445">
    <property type="entry name" value="ATP SYNTHASE SUBUNIT B', CHLOROPLASTIC"/>
    <property type="match status" value="1"/>
</dbReference>
<comment type="function">
    <text evidence="13">Component of the F(0) channel, it forms part of the peripheral stalk, linking F(1) to F(0). The b'-subunit is a diverged and duplicated form of b found in plants and photosynthetic bacteria.</text>
</comment>
<dbReference type="HAMAP" id="MF_01398">
    <property type="entry name" value="ATP_synth_b_bprime"/>
    <property type="match status" value="1"/>
</dbReference>
<dbReference type="AlphaFoldDB" id="A0AAV3U8S4"/>
<keyword evidence="3 16" id="KW-1003">Cell membrane</keyword>
<organism evidence="19 20">
    <name type="scientific">Halioxenophilus aromaticivorans</name>
    <dbReference type="NCBI Taxonomy" id="1306992"/>
    <lineage>
        <taxon>Bacteria</taxon>
        <taxon>Pseudomonadati</taxon>
        <taxon>Pseudomonadota</taxon>
        <taxon>Gammaproteobacteria</taxon>
        <taxon>Alteromonadales</taxon>
        <taxon>Alteromonadaceae</taxon>
        <taxon>Halioxenophilus</taxon>
    </lineage>
</organism>
<comment type="subcellular location">
    <subcellularLocation>
        <location evidence="16">Cell membrane</location>
        <topology evidence="16">Single-pass membrane protein</topology>
    </subcellularLocation>
    <subcellularLocation>
        <location evidence="15">Endomembrane system</location>
        <topology evidence="15">Single-pass membrane protein</topology>
    </subcellularLocation>
</comment>
<dbReference type="GO" id="GO:0046961">
    <property type="term" value="F:proton-transporting ATPase activity, rotational mechanism"/>
    <property type="evidence" value="ECO:0007669"/>
    <property type="project" value="TreeGrafter"/>
</dbReference>
<dbReference type="EMBL" id="BAABLX010000075">
    <property type="protein sequence ID" value="GAA4957447.1"/>
    <property type="molecule type" value="Genomic_DNA"/>
</dbReference>
<reference evidence="20" key="1">
    <citation type="journal article" date="2019" name="Int. J. Syst. Evol. Microbiol.">
        <title>The Global Catalogue of Microorganisms (GCM) 10K type strain sequencing project: providing services to taxonomists for standard genome sequencing and annotation.</title>
        <authorList>
            <consortium name="The Broad Institute Genomics Platform"/>
            <consortium name="The Broad Institute Genome Sequencing Center for Infectious Disease"/>
            <person name="Wu L."/>
            <person name="Ma J."/>
        </authorList>
    </citation>
    <scope>NUCLEOTIDE SEQUENCE [LARGE SCALE GENOMIC DNA]</scope>
    <source>
        <strain evidence="20">JCM 19134</strain>
    </source>
</reference>
<keyword evidence="11 16" id="KW-0066">ATP synthesis</keyword>
<keyword evidence="4" id="KW-0997">Cell inner membrane</keyword>
<keyword evidence="8 16" id="KW-1133">Transmembrane helix</keyword>
<keyword evidence="6 16" id="KW-0812">Transmembrane</keyword>
<dbReference type="SUPFAM" id="SSF81573">
    <property type="entry name" value="F1F0 ATP synthase subunit B, membrane domain"/>
    <property type="match status" value="1"/>
</dbReference>
<dbReference type="Proteomes" id="UP001409585">
    <property type="component" value="Unassembled WGS sequence"/>
</dbReference>
<dbReference type="GO" id="GO:0046933">
    <property type="term" value="F:proton-transporting ATP synthase activity, rotational mechanism"/>
    <property type="evidence" value="ECO:0007669"/>
    <property type="project" value="UniProtKB-UniRule"/>
</dbReference>
<evidence type="ECO:0000256" key="4">
    <source>
        <dbReference type="ARBA" id="ARBA00022519"/>
    </source>
</evidence>
<evidence type="ECO:0000256" key="15">
    <source>
        <dbReference type="ARBA" id="ARBA00037847"/>
    </source>
</evidence>
<comment type="caution">
    <text evidence="19">The sequence shown here is derived from an EMBL/GenBank/DDBJ whole genome shotgun (WGS) entry which is preliminary data.</text>
</comment>
<dbReference type="InterPro" id="IPR002146">
    <property type="entry name" value="ATP_synth_b/b'su_bac/chlpt"/>
</dbReference>
<dbReference type="GO" id="GO:0012505">
    <property type="term" value="C:endomembrane system"/>
    <property type="evidence" value="ECO:0007669"/>
    <property type="project" value="UniProtKB-SubCell"/>
</dbReference>
<dbReference type="Pfam" id="PF00430">
    <property type="entry name" value="ATP-synt_B"/>
    <property type="match status" value="1"/>
</dbReference>
<evidence type="ECO:0000256" key="16">
    <source>
        <dbReference type="HAMAP-Rule" id="MF_01398"/>
    </source>
</evidence>
<keyword evidence="10 16" id="KW-0472">Membrane</keyword>